<sequence length="365" mass="41710">MAEGGIEHSVSDTEGVPRNSSLHSDHSGNYVEKTSVEVCYIMTHLGYGEEIRRRRILKHREKDSIRNARRVTNRPYMITAGSKAEGLSFFYESDHDFLFILNVVLCVEVGVDLHTIPDDIEVYRMNTRVYPGHCRMLLERQGSTRLDVIQKALYDDGKGHTMLSSGLFVDEFAKTKSLGVLRELAGPPVPRTINGRINMDYVSAIPCQCPSIMQRWAERPRNWPTPDVVRKVVSLGSFVTPVGFKESEYKFLEWRICFNTGETELVNNLSTTQAKLYVLLKMIVKDRLNPKKKEVTSYVLKNIILWQAESNSPTLFQENKLFHWLHDAMRTLKTAIAFTQLPYYMIPDRNLMAACGLQDEQGVNG</sequence>
<dbReference type="SMART" id="SM01265">
    <property type="entry name" value="Mab-21"/>
    <property type="match status" value="1"/>
</dbReference>
<feature type="region of interest" description="Disordered" evidence="1">
    <location>
        <begin position="1"/>
        <end position="28"/>
    </location>
</feature>
<evidence type="ECO:0000313" key="4">
    <source>
        <dbReference type="Proteomes" id="UP000828390"/>
    </source>
</evidence>
<gene>
    <name evidence="3" type="ORF">DPMN_040682</name>
</gene>
<dbReference type="Pfam" id="PF20266">
    <property type="entry name" value="Mab-21_C"/>
    <property type="match status" value="1"/>
</dbReference>
<dbReference type="InterPro" id="IPR046906">
    <property type="entry name" value="Mab-21_HhH/H2TH-like"/>
</dbReference>
<dbReference type="Gene3D" id="1.10.1410.40">
    <property type="match status" value="1"/>
</dbReference>
<dbReference type="EMBL" id="JAIWYP010000011">
    <property type="protein sequence ID" value="KAH3734243.1"/>
    <property type="molecule type" value="Genomic_DNA"/>
</dbReference>
<dbReference type="InterPro" id="IPR024810">
    <property type="entry name" value="MAB21L/cGLR"/>
</dbReference>
<reference evidence="3" key="2">
    <citation type="submission" date="2020-11" db="EMBL/GenBank/DDBJ databases">
        <authorList>
            <person name="McCartney M.A."/>
            <person name="Auch B."/>
            <person name="Kono T."/>
            <person name="Mallez S."/>
            <person name="Becker A."/>
            <person name="Gohl D.M."/>
            <person name="Silverstein K.A.T."/>
            <person name="Koren S."/>
            <person name="Bechman K.B."/>
            <person name="Herman A."/>
            <person name="Abrahante J.E."/>
            <person name="Garbe J."/>
        </authorList>
    </citation>
    <scope>NUCLEOTIDE SEQUENCE</scope>
    <source>
        <strain evidence="3">Duluth1</strain>
        <tissue evidence="3">Whole animal</tissue>
    </source>
</reference>
<evidence type="ECO:0000256" key="1">
    <source>
        <dbReference type="SAM" id="MobiDB-lite"/>
    </source>
</evidence>
<feature type="domain" description="Mab-21-like HhH/H2TH-like" evidence="2">
    <location>
        <begin position="276"/>
        <end position="355"/>
    </location>
</feature>
<dbReference type="PANTHER" id="PTHR10656">
    <property type="entry name" value="CELL FATE DETERMINING PROTEIN MAB21-RELATED"/>
    <property type="match status" value="1"/>
</dbReference>
<keyword evidence="4" id="KW-1185">Reference proteome</keyword>
<accession>A0A9D4HVJ1</accession>
<dbReference type="OrthoDB" id="6112914at2759"/>
<evidence type="ECO:0000259" key="2">
    <source>
        <dbReference type="Pfam" id="PF20266"/>
    </source>
</evidence>
<dbReference type="AlphaFoldDB" id="A0A9D4HVJ1"/>
<comment type="caution">
    <text evidence="3">The sequence shown here is derived from an EMBL/GenBank/DDBJ whole genome shotgun (WGS) entry which is preliminary data.</text>
</comment>
<dbReference type="Proteomes" id="UP000828390">
    <property type="component" value="Unassembled WGS sequence"/>
</dbReference>
<evidence type="ECO:0000313" key="3">
    <source>
        <dbReference type="EMBL" id="KAH3734243.1"/>
    </source>
</evidence>
<organism evidence="3 4">
    <name type="scientific">Dreissena polymorpha</name>
    <name type="common">Zebra mussel</name>
    <name type="synonym">Mytilus polymorpha</name>
    <dbReference type="NCBI Taxonomy" id="45954"/>
    <lineage>
        <taxon>Eukaryota</taxon>
        <taxon>Metazoa</taxon>
        <taxon>Spiralia</taxon>
        <taxon>Lophotrochozoa</taxon>
        <taxon>Mollusca</taxon>
        <taxon>Bivalvia</taxon>
        <taxon>Autobranchia</taxon>
        <taxon>Heteroconchia</taxon>
        <taxon>Euheterodonta</taxon>
        <taxon>Imparidentia</taxon>
        <taxon>Neoheterodontei</taxon>
        <taxon>Myida</taxon>
        <taxon>Dreissenoidea</taxon>
        <taxon>Dreissenidae</taxon>
        <taxon>Dreissena</taxon>
    </lineage>
</organism>
<name>A0A9D4HVJ1_DREPO</name>
<dbReference type="PANTHER" id="PTHR10656:SF69">
    <property type="entry name" value="MAB-21-LIKE HHH_H2TH-LIKE DOMAIN-CONTAINING PROTEIN"/>
    <property type="match status" value="1"/>
</dbReference>
<protein>
    <recommendedName>
        <fullName evidence="2">Mab-21-like HhH/H2TH-like domain-containing protein</fullName>
    </recommendedName>
</protein>
<feature type="compositionally biased region" description="Basic and acidic residues" evidence="1">
    <location>
        <begin position="1"/>
        <end position="11"/>
    </location>
</feature>
<proteinExistence type="predicted"/>
<reference evidence="3" key="1">
    <citation type="journal article" date="2019" name="bioRxiv">
        <title>The Genome of the Zebra Mussel, Dreissena polymorpha: A Resource for Invasive Species Research.</title>
        <authorList>
            <person name="McCartney M.A."/>
            <person name="Auch B."/>
            <person name="Kono T."/>
            <person name="Mallez S."/>
            <person name="Zhang Y."/>
            <person name="Obille A."/>
            <person name="Becker A."/>
            <person name="Abrahante J.E."/>
            <person name="Garbe J."/>
            <person name="Badalamenti J.P."/>
            <person name="Herman A."/>
            <person name="Mangelson H."/>
            <person name="Liachko I."/>
            <person name="Sullivan S."/>
            <person name="Sone E.D."/>
            <person name="Koren S."/>
            <person name="Silverstein K.A.T."/>
            <person name="Beckman K.B."/>
            <person name="Gohl D.M."/>
        </authorList>
    </citation>
    <scope>NUCLEOTIDE SEQUENCE</scope>
    <source>
        <strain evidence="3">Duluth1</strain>
        <tissue evidence="3">Whole animal</tissue>
    </source>
</reference>